<dbReference type="EMBL" id="JAUSTY010000022">
    <property type="protein sequence ID" value="MDQ0167972.1"/>
    <property type="molecule type" value="Genomic_DNA"/>
</dbReference>
<protein>
    <submittedName>
        <fullName evidence="3">Thioredoxin reductase/bacterioferritin-associated ferredoxin</fullName>
    </submittedName>
</protein>
<dbReference type="InterPro" id="IPR036010">
    <property type="entry name" value="2Fe-2S_ferredoxin-like_sf"/>
</dbReference>
<evidence type="ECO:0000313" key="4">
    <source>
        <dbReference type="Proteomes" id="UP001235840"/>
    </source>
</evidence>
<dbReference type="RefSeq" id="WP_307397338.1">
    <property type="nucleotide sequence ID" value="NZ_BAAADK010000017.1"/>
</dbReference>
<evidence type="ECO:0000259" key="2">
    <source>
        <dbReference type="PROSITE" id="PS51085"/>
    </source>
</evidence>
<dbReference type="PROSITE" id="PS51085">
    <property type="entry name" value="2FE2S_FER_2"/>
    <property type="match status" value="1"/>
</dbReference>
<dbReference type="Gene3D" id="3.10.20.440">
    <property type="entry name" value="2Fe-2S iron-sulphur cluster binding domain, sarcosine oxidase, alpha subunit, N-terminal domain"/>
    <property type="match status" value="1"/>
</dbReference>
<dbReference type="Proteomes" id="UP001235840">
    <property type="component" value="Unassembled WGS sequence"/>
</dbReference>
<dbReference type="PANTHER" id="PTHR42949:SF3">
    <property type="entry name" value="ANAEROBIC GLYCEROL-3-PHOSPHATE DEHYDROGENASE SUBUNIT B"/>
    <property type="match status" value="1"/>
</dbReference>
<keyword evidence="1" id="KW-0560">Oxidoreductase</keyword>
<dbReference type="PANTHER" id="PTHR42949">
    <property type="entry name" value="ANAEROBIC GLYCEROL-3-PHOSPHATE DEHYDROGENASE SUBUNIT B"/>
    <property type="match status" value="1"/>
</dbReference>
<dbReference type="PRINTS" id="PR00469">
    <property type="entry name" value="PNDRDTASEII"/>
</dbReference>
<dbReference type="PRINTS" id="PR00368">
    <property type="entry name" value="FADPNR"/>
</dbReference>
<dbReference type="InterPro" id="IPR041854">
    <property type="entry name" value="BFD-like_2Fe2S-bd_dom_sf"/>
</dbReference>
<dbReference type="InterPro" id="IPR051691">
    <property type="entry name" value="Metab_Enz_Cyan_OpOx_G3PDH"/>
</dbReference>
<comment type="caution">
    <text evidence="3">The sequence shown here is derived from an EMBL/GenBank/DDBJ whole genome shotgun (WGS) entry which is preliminary data.</text>
</comment>
<dbReference type="Pfam" id="PF13510">
    <property type="entry name" value="Fer2_4"/>
    <property type="match status" value="1"/>
</dbReference>
<feature type="domain" description="2Fe-2S ferredoxin-type" evidence="2">
    <location>
        <begin position="12"/>
        <end position="93"/>
    </location>
</feature>
<dbReference type="Gene3D" id="1.10.10.1100">
    <property type="entry name" value="BFD-like [2Fe-2S]-binding domain"/>
    <property type="match status" value="1"/>
</dbReference>
<proteinExistence type="predicted"/>
<dbReference type="InterPro" id="IPR023753">
    <property type="entry name" value="FAD/NAD-binding_dom"/>
</dbReference>
<dbReference type="InterPro" id="IPR036188">
    <property type="entry name" value="FAD/NAD-bd_sf"/>
</dbReference>
<dbReference type="InterPro" id="IPR007419">
    <property type="entry name" value="BFD-like_2Fe2S-bd_dom"/>
</dbReference>
<dbReference type="Pfam" id="PF07992">
    <property type="entry name" value="Pyr_redox_2"/>
    <property type="match status" value="1"/>
</dbReference>
<dbReference type="CDD" id="cd19946">
    <property type="entry name" value="GlpA-like_Fer2_BFD-like"/>
    <property type="match status" value="1"/>
</dbReference>
<dbReference type="Pfam" id="PF04324">
    <property type="entry name" value="Fer2_BFD"/>
    <property type="match status" value="1"/>
</dbReference>
<dbReference type="InterPro" id="IPR042204">
    <property type="entry name" value="2Fe-2S-bd_N"/>
</dbReference>
<dbReference type="InterPro" id="IPR001041">
    <property type="entry name" value="2Fe-2S_ferredoxin-type"/>
</dbReference>
<reference evidence="3 4" key="1">
    <citation type="submission" date="2023-07" db="EMBL/GenBank/DDBJ databases">
        <title>Genomic Encyclopedia of Type Strains, Phase IV (KMG-IV): sequencing the most valuable type-strain genomes for metagenomic binning, comparative biology and taxonomic classification.</title>
        <authorList>
            <person name="Goeker M."/>
        </authorList>
    </citation>
    <scope>NUCLEOTIDE SEQUENCE [LARGE SCALE GENOMIC DNA]</scope>
    <source>
        <strain evidence="3 4">DSM 12751</strain>
    </source>
</reference>
<dbReference type="SUPFAM" id="SSF54292">
    <property type="entry name" value="2Fe-2S ferredoxin-like"/>
    <property type="match status" value="1"/>
</dbReference>
<gene>
    <name evidence="3" type="ORF">J2S11_003902</name>
</gene>
<accession>A0ABT9W4F2</accession>
<sequence>MSEKKSLHVLEQQITINIDHNNYAIPKGYSLATAISEVKGLGYRQTRFGDVRGPVCNMGVCFECSVYVQGKGNIRACMIEVEEGMVVHTTPDFEQLSMAEGEEEGRAVGADGEGNRHIESNLRKNTAPYDVAIIGAGPAGLGAGEELSGKGLRVVLIEEQQASGGQIYRQASENFQKQHVLSPNPLVQRVAEKQDVYRIFGATVWSISTVNEEGNVSTSEHDRESYLIHLENEVAIQTKQIILATGAYDRLFPFQGWTKPGVMSAGGLQIFAKTQRYIPGKAILLAGSHPFILIVAKQILQMGGQIKGIAFAQGFPKLHELFTYGMSGLRRWRKSKELLSALQAVRKAKVPLWFNTIPLEAEGDDQVERLKLARLNQNGEVSEESAYEVQCDVVGLCYGFTASSELARQIGCKTRFDGANGGWLVEVNEEMQSSIPTIRVAGELNGVGGAELSEVEGRIAALSLLKELSPQHYEQKKAWHQSLIKERSSWMAFAEMLGKATDLTFDPLPLLKRKPETYVCRCEEVSYRSIEDTLQEHSHVSSMNAVKLMTRCGMGLCQGRYCERTLQEIASHQWGEKAVGDSLTARFPVKPVTIKQMVKQLEKTR</sequence>
<name>A0ABT9W4F2_9BACI</name>
<organism evidence="3 4">
    <name type="scientific">Caldalkalibacillus horti</name>
    <dbReference type="NCBI Taxonomy" id="77523"/>
    <lineage>
        <taxon>Bacteria</taxon>
        <taxon>Bacillati</taxon>
        <taxon>Bacillota</taxon>
        <taxon>Bacilli</taxon>
        <taxon>Bacillales</taxon>
        <taxon>Bacillaceae</taxon>
        <taxon>Caldalkalibacillus</taxon>
    </lineage>
</organism>
<keyword evidence="4" id="KW-1185">Reference proteome</keyword>
<evidence type="ECO:0000256" key="1">
    <source>
        <dbReference type="ARBA" id="ARBA00023002"/>
    </source>
</evidence>
<evidence type="ECO:0000313" key="3">
    <source>
        <dbReference type="EMBL" id="MDQ0167972.1"/>
    </source>
</evidence>
<dbReference type="Gene3D" id="3.50.50.60">
    <property type="entry name" value="FAD/NAD(P)-binding domain"/>
    <property type="match status" value="3"/>
</dbReference>
<dbReference type="SUPFAM" id="SSF51905">
    <property type="entry name" value="FAD/NAD(P)-binding domain"/>
    <property type="match status" value="1"/>
</dbReference>